<organism evidence="1 2">
    <name type="scientific">Sediminibacterium ginsengisoli</name>
    <dbReference type="NCBI Taxonomy" id="413434"/>
    <lineage>
        <taxon>Bacteria</taxon>
        <taxon>Pseudomonadati</taxon>
        <taxon>Bacteroidota</taxon>
        <taxon>Chitinophagia</taxon>
        <taxon>Chitinophagales</taxon>
        <taxon>Chitinophagaceae</taxon>
        <taxon>Sediminibacterium</taxon>
    </lineage>
</organism>
<reference evidence="1 2" key="1">
    <citation type="submission" date="2017-02" db="EMBL/GenBank/DDBJ databases">
        <authorList>
            <person name="Peterson S.W."/>
        </authorList>
    </citation>
    <scope>NUCLEOTIDE SEQUENCE [LARGE SCALE GENOMIC DNA]</scope>
    <source>
        <strain evidence="1 2">DSM 22335</strain>
    </source>
</reference>
<dbReference type="STRING" id="413434.SAMN04488132_1179"/>
<protein>
    <recommendedName>
        <fullName evidence="3">HIT domain-containing protein</fullName>
    </recommendedName>
</protein>
<keyword evidence="2" id="KW-1185">Reference proteome</keyword>
<gene>
    <name evidence="1" type="ORF">SAMN04488132_1179</name>
</gene>
<sequence>MNCTLVAYCYPTMCIEHMHVVPISRFDVSMQPYIIAFLTPKRLYNDDQKGGAK</sequence>
<evidence type="ECO:0008006" key="3">
    <source>
        <dbReference type="Google" id="ProtNLM"/>
    </source>
</evidence>
<proteinExistence type="predicted"/>
<evidence type="ECO:0000313" key="2">
    <source>
        <dbReference type="Proteomes" id="UP000190888"/>
    </source>
</evidence>
<name>A0A1T4RZ46_9BACT</name>
<evidence type="ECO:0000313" key="1">
    <source>
        <dbReference type="EMBL" id="SKA21215.1"/>
    </source>
</evidence>
<dbReference type="AlphaFoldDB" id="A0A1T4RZ46"/>
<dbReference type="Proteomes" id="UP000190888">
    <property type="component" value="Unassembled WGS sequence"/>
</dbReference>
<dbReference type="RefSeq" id="WP_176113057.1">
    <property type="nucleotide sequence ID" value="NZ_FUWH01000017.1"/>
</dbReference>
<dbReference type="EMBL" id="FUWH01000017">
    <property type="protein sequence ID" value="SKA21215.1"/>
    <property type="molecule type" value="Genomic_DNA"/>
</dbReference>
<accession>A0A1T4RZ46</accession>